<accession>A0ABU6VQZ6</accession>
<dbReference type="PANTHER" id="PTHR37226:SF4">
    <property type="entry name" value="GOLGIN FAMILY A PROTEIN"/>
    <property type="match status" value="1"/>
</dbReference>
<keyword evidence="3" id="KW-1185">Reference proteome</keyword>
<protein>
    <submittedName>
        <fullName evidence="2">Uncharacterized protein</fullName>
    </submittedName>
</protein>
<organism evidence="2 3">
    <name type="scientific">Stylosanthes scabra</name>
    <dbReference type="NCBI Taxonomy" id="79078"/>
    <lineage>
        <taxon>Eukaryota</taxon>
        <taxon>Viridiplantae</taxon>
        <taxon>Streptophyta</taxon>
        <taxon>Embryophyta</taxon>
        <taxon>Tracheophyta</taxon>
        <taxon>Spermatophyta</taxon>
        <taxon>Magnoliopsida</taxon>
        <taxon>eudicotyledons</taxon>
        <taxon>Gunneridae</taxon>
        <taxon>Pentapetalae</taxon>
        <taxon>rosids</taxon>
        <taxon>fabids</taxon>
        <taxon>Fabales</taxon>
        <taxon>Fabaceae</taxon>
        <taxon>Papilionoideae</taxon>
        <taxon>50 kb inversion clade</taxon>
        <taxon>dalbergioids sensu lato</taxon>
        <taxon>Dalbergieae</taxon>
        <taxon>Pterocarpus clade</taxon>
        <taxon>Stylosanthes</taxon>
    </lineage>
</organism>
<feature type="coiled-coil region" evidence="1">
    <location>
        <begin position="156"/>
        <end position="197"/>
    </location>
</feature>
<keyword evidence="1" id="KW-0175">Coiled coil</keyword>
<reference evidence="2 3" key="1">
    <citation type="journal article" date="2023" name="Plants (Basel)">
        <title>Bridging the Gap: Combining Genomics and Transcriptomics Approaches to Understand Stylosanthes scabra, an Orphan Legume from the Brazilian Caatinga.</title>
        <authorList>
            <person name="Ferreira-Neto J.R.C."/>
            <person name="da Silva M.D."/>
            <person name="Binneck E."/>
            <person name="de Melo N.F."/>
            <person name="da Silva R.H."/>
            <person name="de Melo A.L.T.M."/>
            <person name="Pandolfi V."/>
            <person name="Bustamante F.O."/>
            <person name="Brasileiro-Vidal A.C."/>
            <person name="Benko-Iseppon A.M."/>
        </authorList>
    </citation>
    <scope>NUCLEOTIDE SEQUENCE [LARGE SCALE GENOMIC DNA]</scope>
    <source>
        <tissue evidence="2">Leaves</tissue>
    </source>
</reference>
<evidence type="ECO:0000256" key="1">
    <source>
        <dbReference type="SAM" id="Coils"/>
    </source>
</evidence>
<name>A0ABU6VQZ6_9FABA</name>
<evidence type="ECO:0000313" key="3">
    <source>
        <dbReference type="Proteomes" id="UP001341840"/>
    </source>
</evidence>
<gene>
    <name evidence="2" type="ORF">PIB30_078555</name>
</gene>
<proteinExistence type="predicted"/>
<feature type="coiled-coil region" evidence="1">
    <location>
        <begin position="22"/>
        <end position="109"/>
    </location>
</feature>
<evidence type="ECO:0000313" key="2">
    <source>
        <dbReference type="EMBL" id="MED6175454.1"/>
    </source>
</evidence>
<dbReference type="EMBL" id="JASCZI010152123">
    <property type="protein sequence ID" value="MED6175454.1"/>
    <property type="molecule type" value="Genomic_DNA"/>
</dbReference>
<sequence>MGGSVSKSRKSGSRNGFPEKYVMNLKEKVMDLQEEIKEMMCEREKESRSYERDIMVFAFKEADWKQEGKRMREEVKMLRKMVEDKEERIRDLEEIKKKKKKKNSGDEKEWELLGTKLLIEQMKEERGRRDEAVEKWKQLYLAIKTELDHLIQRTYDEEKEIKMESMKKELQDKEETIKDLRSQLGLLEQEKYKKEREFDLLRQSLRIMNGKKCSSVHKKEKIKKSRLGR</sequence>
<comment type="caution">
    <text evidence="2">The sequence shown here is derived from an EMBL/GenBank/DDBJ whole genome shotgun (WGS) entry which is preliminary data.</text>
</comment>
<dbReference type="Proteomes" id="UP001341840">
    <property type="component" value="Unassembled WGS sequence"/>
</dbReference>
<dbReference type="PANTHER" id="PTHR37226">
    <property type="entry name" value="GOLGIN FAMILY A PROTEIN"/>
    <property type="match status" value="1"/>
</dbReference>